<dbReference type="RefSeq" id="WP_054406613.1">
    <property type="nucleotide sequence ID" value="NZ_FOYA01000029.1"/>
</dbReference>
<dbReference type="Pfam" id="PF13715">
    <property type="entry name" value="CarbopepD_reg_2"/>
    <property type="match status" value="1"/>
</dbReference>
<evidence type="ECO:0000256" key="8">
    <source>
        <dbReference type="PROSITE-ProRule" id="PRU01360"/>
    </source>
</evidence>
<dbReference type="PROSITE" id="PS52016">
    <property type="entry name" value="TONB_DEPENDENT_REC_3"/>
    <property type="match status" value="1"/>
</dbReference>
<dbReference type="PANTHER" id="PTHR30069">
    <property type="entry name" value="TONB-DEPENDENT OUTER MEMBRANE RECEPTOR"/>
    <property type="match status" value="1"/>
</dbReference>
<dbReference type="InterPro" id="IPR008969">
    <property type="entry name" value="CarboxyPept-like_regulatory"/>
</dbReference>
<feature type="signal peptide" evidence="9">
    <location>
        <begin position="1"/>
        <end position="28"/>
    </location>
</feature>
<dbReference type="SUPFAM" id="SSF49464">
    <property type="entry name" value="Carboxypeptidase regulatory domain-like"/>
    <property type="match status" value="1"/>
</dbReference>
<proteinExistence type="inferred from homology"/>
<evidence type="ECO:0000256" key="4">
    <source>
        <dbReference type="ARBA" id="ARBA00022692"/>
    </source>
</evidence>
<comment type="subcellular location">
    <subcellularLocation>
        <location evidence="1 8">Cell outer membrane</location>
        <topology evidence="1 8">Multi-pass membrane protein</topology>
    </subcellularLocation>
</comment>
<dbReference type="Gene3D" id="2.60.40.1120">
    <property type="entry name" value="Carboxypeptidase-like, regulatory domain"/>
    <property type="match status" value="1"/>
</dbReference>
<name>A0A0M8M9M5_9FLAO</name>
<dbReference type="GO" id="GO:0015344">
    <property type="term" value="F:siderophore uptake transmembrane transporter activity"/>
    <property type="evidence" value="ECO:0007669"/>
    <property type="project" value="TreeGrafter"/>
</dbReference>
<dbReference type="InterPro" id="IPR037066">
    <property type="entry name" value="Plug_dom_sf"/>
</dbReference>
<evidence type="ECO:0000256" key="7">
    <source>
        <dbReference type="ARBA" id="ARBA00023237"/>
    </source>
</evidence>
<dbReference type="NCBIfam" id="TIGR04056">
    <property type="entry name" value="OMP_RagA_SusC"/>
    <property type="match status" value="1"/>
</dbReference>
<keyword evidence="5 9" id="KW-0732">Signal</keyword>
<evidence type="ECO:0000256" key="3">
    <source>
        <dbReference type="ARBA" id="ARBA00022452"/>
    </source>
</evidence>
<dbReference type="InterPro" id="IPR036942">
    <property type="entry name" value="Beta-barrel_TonB_sf"/>
</dbReference>
<dbReference type="PANTHER" id="PTHR30069:SF29">
    <property type="entry name" value="HEMOGLOBIN AND HEMOGLOBIN-HAPTOGLOBIN-BINDING PROTEIN 1-RELATED"/>
    <property type="match status" value="1"/>
</dbReference>
<keyword evidence="6 8" id="KW-0472">Membrane</keyword>
<feature type="domain" description="TonB-dependent receptor plug" evidence="10">
    <location>
        <begin position="132"/>
        <end position="257"/>
    </location>
</feature>
<protein>
    <submittedName>
        <fullName evidence="11">TonB-dependent receptor</fullName>
    </submittedName>
</protein>
<keyword evidence="4 8" id="KW-0812">Transmembrane</keyword>
<dbReference type="SUPFAM" id="SSF56935">
    <property type="entry name" value="Porins"/>
    <property type="match status" value="1"/>
</dbReference>
<evidence type="ECO:0000256" key="2">
    <source>
        <dbReference type="ARBA" id="ARBA00022448"/>
    </source>
</evidence>
<dbReference type="GO" id="GO:0009279">
    <property type="term" value="C:cell outer membrane"/>
    <property type="evidence" value="ECO:0007669"/>
    <property type="project" value="UniProtKB-SubCell"/>
</dbReference>
<dbReference type="InterPro" id="IPR023997">
    <property type="entry name" value="TonB-dep_OMP_SusC/RagA_CS"/>
</dbReference>
<dbReference type="EMBL" id="LIYD01000005">
    <property type="protein sequence ID" value="KOS05425.1"/>
    <property type="molecule type" value="Genomic_DNA"/>
</dbReference>
<keyword evidence="3 8" id="KW-1134">Transmembrane beta strand</keyword>
<dbReference type="InterPro" id="IPR023996">
    <property type="entry name" value="TonB-dep_OMP_SusC/RagA"/>
</dbReference>
<comment type="caution">
    <text evidence="11">The sequence shown here is derived from an EMBL/GenBank/DDBJ whole genome shotgun (WGS) entry which is preliminary data.</text>
</comment>
<evidence type="ECO:0000256" key="9">
    <source>
        <dbReference type="SAM" id="SignalP"/>
    </source>
</evidence>
<dbReference type="STRING" id="1202724.AM493_04815"/>
<dbReference type="Gene3D" id="2.170.130.10">
    <property type="entry name" value="TonB-dependent receptor, plug domain"/>
    <property type="match status" value="1"/>
</dbReference>
<evidence type="ECO:0000256" key="1">
    <source>
        <dbReference type="ARBA" id="ARBA00004571"/>
    </source>
</evidence>
<evidence type="ECO:0000313" key="11">
    <source>
        <dbReference type="EMBL" id="KOS05425.1"/>
    </source>
</evidence>
<keyword evidence="11" id="KW-0675">Receptor</keyword>
<keyword evidence="7 8" id="KW-0998">Cell outer membrane</keyword>
<keyword evidence="12" id="KW-1185">Reference proteome</keyword>
<dbReference type="PATRIC" id="fig|1202724.3.peg.997"/>
<evidence type="ECO:0000313" key="12">
    <source>
        <dbReference type="Proteomes" id="UP000037755"/>
    </source>
</evidence>
<comment type="similarity">
    <text evidence="8">Belongs to the TonB-dependent receptor family.</text>
</comment>
<dbReference type="OrthoDB" id="9768177at2"/>
<gene>
    <name evidence="11" type="ORF">AM493_04815</name>
</gene>
<dbReference type="InterPro" id="IPR012910">
    <property type="entry name" value="Plug_dom"/>
</dbReference>
<dbReference type="NCBIfam" id="TIGR04057">
    <property type="entry name" value="SusC_RagA_signa"/>
    <property type="match status" value="1"/>
</dbReference>
<dbReference type="Pfam" id="PF07715">
    <property type="entry name" value="Plug"/>
    <property type="match status" value="1"/>
</dbReference>
<feature type="chain" id="PRO_5005818159" evidence="9">
    <location>
        <begin position="29"/>
        <end position="1004"/>
    </location>
</feature>
<dbReference type="AlphaFoldDB" id="A0A0M8M9M5"/>
<evidence type="ECO:0000256" key="6">
    <source>
        <dbReference type="ARBA" id="ARBA00023136"/>
    </source>
</evidence>
<accession>A0A0M8M9M5</accession>
<organism evidence="11 12">
    <name type="scientific">Flavobacterium akiainvivens</name>
    <dbReference type="NCBI Taxonomy" id="1202724"/>
    <lineage>
        <taxon>Bacteria</taxon>
        <taxon>Pseudomonadati</taxon>
        <taxon>Bacteroidota</taxon>
        <taxon>Flavobacteriia</taxon>
        <taxon>Flavobacteriales</taxon>
        <taxon>Flavobacteriaceae</taxon>
        <taxon>Flavobacterium</taxon>
    </lineage>
</organism>
<sequence length="1004" mass="110683">MKIFSANKGLRVLFYSLILASLPVSALARAHASPNGKEVFQQTISGVVADSSGPLPGVIISVKGTTRSVVTDQDGKYLIMASNDELLVFSFTGYKTVEVIIGAQSTVNILLQEDATQLEELEINAGYYSVKQKESTGSIARITAKDIETQPVTNVLATMQGRMAGVSITQDTGTPGGAFTIRIRGQNSLRQDANQPLYIIDGVPYASESIGSADTSVATQNAQSPLNSINPSDIESIEVLKDADATAIYGSRGANGVVLITTKRGFNTPAKFSFTASSGFGSLARKMDLMNTDQYLRMRRAAFANDGIAPYPDYAYDVNGTWDQYRNTDWQETLIGGTSEIHSYQGSVSGGSANTSYLLSGSFRQETTVLPGDFKYSKGAVHFNMAHRSDDNRFKIQFSANYIAQNNILPATDMTRLSRTLAPNAPALYNGDGSLNWAEGTWDNPLSELQQDYRSKTYDLIANSVISYELFNGLQAKISLGYTDLKNNEVRTVPSTLYNPAYGLGSESSSLNTNYTTRRSYIIEPQLNYNVIIGRHKLDVLIGSTLQNQKSERLQALGFGFSSNALIYDLSSASTKFITLSDEPQYKYLAYFSRVNYNYDGRYIINITGRRDGSSRFGTGNQFANFGAIGCAWIFSKEAVLDYNSILSFGKLRASYGITGSDQIGDYQYMDTYGSAANQYGGVIGLNPIRLYNPAFGWESNKKTEIALETGFLKDRLFLSAAWYSNRSSSQLVGMPMPGTTGFQSLTANLDAIVRNQGWEFTLHSENIALKNFNWSTDFNISLNRNKLLKYPNLESSPYANTYTIGQPLNIIKLYHYTGQDPDTGIYTFEDKDRDGQITATGDRITQADLNPRYFGGIQNHISYKQWTLDFLFQFVRQKSLKYLPAPGGTSVNQLSEVSNSSWQQAGDIASYQPYTTGVNSQAVTAYYNYAQSDGGVTDASYIRLKNISLSYDLPLTHKAMNCRLSLQGQNILTFTKFNGDPESRFANALPPLKFYTLGVQLNF</sequence>
<dbReference type="Gene3D" id="2.40.170.20">
    <property type="entry name" value="TonB-dependent receptor, beta-barrel domain"/>
    <property type="match status" value="1"/>
</dbReference>
<evidence type="ECO:0000256" key="5">
    <source>
        <dbReference type="ARBA" id="ARBA00022729"/>
    </source>
</evidence>
<dbReference type="GO" id="GO:0044718">
    <property type="term" value="P:siderophore transmembrane transport"/>
    <property type="evidence" value="ECO:0007669"/>
    <property type="project" value="TreeGrafter"/>
</dbReference>
<dbReference type="InterPro" id="IPR039426">
    <property type="entry name" value="TonB-dep_rcpt-like"/>
</dbReference>
<keyword evidence="2 8" id="KW-0813">Transport</keyword>
<evidence type="ECO:0000259" key="10">
    <source>
        <dbReference type="Pfam" id="PF07715"/>
    </source>
</evidence>
<reference evidence="11 12" key="1">
    <citation type="submission" date="2015-08" db="EMBL/GenBank/DDBJ databases">
        <title>Whole genome sequence of Flavobacterium akiainvivens IK-1T, from decaying Wikstroemia oahuensis, an endemic Hawaiian shrub.</title>
        <authorList>
            <person name="Wan X."/>
            <person name="Hou S."/>
            <person name="Saito J."/>
            <person name="Donachie S."/>
        </authorList>
    </citation>
    <scope>NUCLEOTIDE SEQUENCE [LARGE SCALE GENOMIC DNA]</scope>
    <source>
        <strain evidence="11 12">IK-1</strain>
    </source>
</reference>
<dbReference type="Proteomes" id="UP000037755">
    <property type="component" value="Unassembled WGS sequence"/>
</dbReference>